<dbReference type="RefSeq" id="WP_205110166.1">
    <property type="nucleotide sequence ID" value="NZ_BAAAHT010000003.1"/>
</dbReference>
<evidence type="ECO:0000313" key="3">
    <source>
        <dbReference type="EMBL" id="MBM7473019.1"/>
    </source>
</evidence>
<name>A0ABS2L7M8_9MICO</name>
<comment type="caution">
    <text evidence="3">The sequence shown here is derived from an EMBL/GenBank/DDBJ whole genome shotgun (WGS) entry which is preliminary data.</text>
</comment>
<dbReference type="SUPFAM" id="SSF51679">
    <property type="entry name" value="Bacterial luciferase-like"/>
    <property type="match status" value="1"/>
</dbReference>
<feature type="domain" description="Luciferase-like" evidence="2">
    <location>
        <begin position="19"/>
        <end position="309"/>
    </location>
</feature>
<proteinExistence type="predicted"/>
<gene>
    <name evidence="3" type="ORF">JOE66_002653</name>
</gene>
<dbReference type="PANTHER" id="PTHR43244:SF1">
    <property type="entry name" value="5,10-METHYLENETETRAHYDROMETHANOPTERIN REDUCTASE"/>
    <property type="match status" value="1"/>
</dbReference>
<organism evidence="3 4">
    <name type="scientific">Subtercola frigoramans</name>
    <dbReference type="NCBI Taxonomy" id="120298"/>
    <lineage>
        <taxon>Bacteria</taxon>
        <taxon>Bacillati</taxon>
        <taxon>Actinomycetota</taxon>
        <taxon>Actinomycetes</taxon>
        <taxon>Micrococcales</taxon>
        <taxon>Microbacteriaceae</taxon>
        <taxon>Subtercola</taxon>
    </lineage>
</organism>
<dbReference type="Gene3D" id="3.20.20.30">
    <property type="entry name" value="Luciferase-like domain"/>
    <property type="match status" value="1"/>
</dbReference>
<accession>A0ABS2L7M8</accession>
<keyword evidence="4" id="KW-1185">Reference proteome</keyword>
<dbReference type="GO" id="GO:0018537">
    <property type="term" value="F:coenzyme F420-dependent N5,N10-methenyltetrahydromethanopterin reductase activity"/>
    <property type="evidence" value="ECO:0007669"/>
    <property type="project" value="UniProtKB-EC"/>
</dbReference>
<dbReference type="CDD" id="cd01097">
    <property type="entry name" value="Tetrahydromethanopterin_reductase"/>
    <property type="match status" value="1"/>
</dbReference>
<dbReference type="Proteomes" id="UP000776164">
    <property type="component" value="Unassembled WGS sequence"/>
</dbReference>
<dbReference type="PANTHER" id="PTHR43244">
    <property type="match status" value="1"/>
</dbReference>
<evidence type="ECO:0000313" key="4">
    <source>
        <dbReference type="Proteomes" id="UP000776164"/>
    </source>
</evidence>
<evidence type="ECO:0000256" key="1">
    <source>
        <dbReference type="ARBA" id="ARBA00023002"/>
    </source>
</evidence>
<reference evidence="3 4" key="1">
    <citation type="submission" date="2021-01" db="EMBL/GenBank/DDBJ databases">
        <title>Sequencing the genomes of 1000 actinobacteria strains.</title>
        <authorList>
            <person name="Klenk H.-P."/>
        </authorList>
    </citation>
    <scope>NUCLEOTIDE SEQUENCE [LARGE SCALE GENOMIC DNA]</scope>
    <source>
        <strain evidence="3 4">DSM 13057</strain>
    </source>
</reference>
<protein>
    <submittedName>
        <fullName evidence="3">5,10-methylenetetrahydromethanopterin reductase</fullName>
        <ecNumber evidence="3">1.5.98.2</ecNumber>
    </submittedName>
</protein>
<dbReference type="EC" id="1.5.98.2" evidence="3"/>
<sequence>MTETAENALTFSARIGSHIGVRDLAAKARFVEDSGFDQVWVGNDLFGEPGLVSLAAIAMSTDRIKFGSGVIDPVSLHPVQIAMFASGLQELSGDRFLLGLGAGSDVFYSWAGLTPPPPVTRTRQAVLAIQELLAGRSPAGVAGVAEGWLPQAKLRFLRPTPIYIGAMGPKMLELTGKYADGALPLCLPPRHITGVIEQIGAGAAKAGRTLDELDIAACIWCSISDDRDEARWYLARHIALYSGSLSTAALVANGLDPEEFARTQALMLDDREDDAIASVTDSMLELGIAGGPNDVIEQCSALIEAGVKHVSFGPPMGPDTMASVRILGEKVFPALREQHHTKGI</sequence>
<keyword evidence="1 3" id="KW-0560">Oxidoreductase</keyword>
<dbReference type="InterPro" id="IPR050564">
    <property type="entry name" value="F420-G6PD/mer"/>
</dbReference>
<dbReference type="Pfam" id="PF00296">
    <property type="entry name" value="Bac_luciferase"/>
    <property type="match status" value="1"/>
</dbReference>
<dbReference type="InterPro" id="IPR036661">
    <property type="entry name" value="Luciferase-like_sf"/>
</dbReference>
<dbReference type="EMBL" id="JAFBBU010000001">
    <property type="protein sequence ID" value="MBM7473019.1"/>
    <property type="molecule type" value="Genomic_DNA"/>
</dbReference>
<evidence type="ECO:0000259" key="2">
    <source>
        <dbReference type="Pfam" id="PF00296"/>
    </source>
</evidence>
<dbReference type="InterPro" id="IPR011251">
    <property type="entry name" value="Luciferase-like_dom"/>
</dbReference>